<keyword evidence="3" id="KW-1185">Reference proteome</keyword>
<dbReference type="Gene3D" id="3.40.250.10">
    <property type="entry name" value="Rhodanese-like domain"/>
    <property type="match status" value="1"/>
</dbReference>
<dbReference type="AlphaFoldDB" id="A0A917A1F8"/>
<dbReference type="Proteomes" id="UP000644699">
    <property type="component" value="Unassembled WGS sequence"/>
</dbReference>
<protein>
    <recommendedName>
        <fullName evidence="1">Rhodanese domain-containing protein</fullName>
    </recommendedName>
</protein>
<dbReference type="SUPFAM" id="SSF52821">
    <property type="entry name" value="Rhodanese/Cell cycle control phosphatase"/>
    <property type="match status" value="1"/>
</dbReference>
<dbReference type="EMBL" id="BMIQ01000010">
    <property type="protein sequence ID" value="GGE22144.1"/>
    <property type="molecule type" value="Genomic_DNA"/>
</dbReference>
<dbReference type="SMART" id="SM00450">
    <property type="entry name" value="RHOD"/>
    <property type="match status" value="1"/>
</dbReference>
<dbReference type="PROSITE" id="PS50206">
    <property type="entry name" value="RHODANESE_3"/>
    <property type="match status" value="1"/>
</dbReference>
<proteinExistence type="predicted"/>
<evidence type="ECO:0000313" key="2">
    <source>
        <dbReference type="EMBL" id="GGE22144.1"/>
    </source>
</evidence>
<dbReference type="InterPro" id="IPR036873">
    <property type="entry name" value="Rhodanese-like_dom_sf"/>
</dbReference>
<organism evidence="2 3">
    <name type="scientific">Aureimonas endophytica</name>
    <dbReference type="NCBI Taxonomy" id="2027858"/>
    <lineage>
        <taxon>Bacteria</taxon>
        <taxon>Pseudomonadati</taxon>
        <taxon>Pseudomonadota</taxon>
        <taxon>Alphaproteobacteria</taxon>
        <taxon>Hyphomicrobiales</taxon>
        <taxon>Aurantimonadaceae</taxon>
        <taxon>Aureimonas</taxon>
    </lineage>
</organism>
<comment type="caution">
    <text evidence="2">The sequence shown here is derived from an EMBL/GenBank/DDBJ whole genome shotgun (WGS) entry which is preliminary data.</text>
</comment>
<feature type="domain" description="Rhodanese" evidence="1">
    <location>
        <begin position="20"/>
        <end position="130"/>
    </location>
</feature>
<dbReference type="Pfam" id="PF00581">
    <property type="entry name" value="Rhodanese"/>
    <property type="match status" value="1"/>
</dbReference>
<name>A0A917A1F8_9HYPH</name>
<reference evidence="2" key="1">
    <citation type="journal article" date="2014" name="Int. J. Syst. Evol. Microbiol.">
        <title>Complete genome sequence of Corynebacterium casei LMG S-19264T (=DSM 44701T), isolated from a smear-ripened cheese.</title>
        <authorList>
            <consortium name="US DOE Joint Genome Institute (JGI-PGF)"/>
            <person name="Walter F."/>
            <person name="Albersmeier A."/>
            <person name="Kalinowski J."/>
            <person name="Ruckert C."/>
        </authorList>
    </citation>
    <scope>NUCLEOTIDE SEQUENCE</scope>
    <source>
        <strain evidence="2">CGMCC 1.15367</strain>
    </source>
</reference>
<gene>
    <name evidence="2" type="ORF">GCM10011390_46880</name>
</gene>
<sequence>MSGSYEDDVTAGDCWSVLSSDPDAFLIDVRTSAEWNYVGVPSAPQDARPPVLIEWQSYPAMAVDLSFAARLGQHVLENGGTHESRLYFLCRSGARSMASAAAMTAEGFRHCYNVLDGFEGPVDGQGHRGTVAGWKAAGLPWRQR</sequence>
<accession>A0A917A1F8</accession>
<reference evidence="2" key="2">
    <citation type="submission" date="2020-09" db="EMBL/GenBank/DDBJ databases">
        <authorList>
            <person name="Sun Q."/>
            <person name="Zhou Y."/>
        </authorList>
    </citation>
    <scope>NUCLEOTIDE SEQUENCE</scope>
    <source>
        <strain evidence="2">CGMCC 1.15367</strain>
    </source>
</reference>
<evidence type="ECO:0000259" key="1">
    <source>
        <dbReference type="PROSITE" id="PS50206"/>
    </source>
</evidence>
<evidence type="ECO:0000313" key="3">
    <source>
        <dbReference type="Proteomes" id="UP000644699"/>
    </source>
</evidence>
<dbReference type="RefSeq" id="WP_188912865.1">
    <property type="nucleotide sequence ID" value="NZ_BMIQ01000010.1"/>
</dbReference>
<dbReference type="InterPro" id="IPR001763">
    <property type="entry name" value="Rhodanese-like_dom"/>
</dbReference>